<sequence length="581" mass="66357">MLMEDGIVDKFVYQYPDQPKLLQAEQHFVQILSTAATASFDAQESSAPDALACALLPSKVQDPAFFWSGTVELSSTLFPLECSTVMNKMSHMAFFKGIEEAKMFLPRDNDMVDSRGCKNKFDMGGVTEPAMGRSSKRIAVMVQTDTEDDELKKMLDRLILDGYDRYPGEMQDILITLDKENIRRHRRRGARQMAVTDLEMLLIRCAEAVASNNRSSASELLERIKWHSSSRGNARQRLAHYFAQALEARLAGTGRQFYQPLIGTRTSIVELIKAHHLYSATFCFVKVAFLFSNKTIYNAVAGRRKLHIVHYGINTGLQWPDLIRWLANREGGPPEVRMTSIDRPQPGFRLSEQIEEAGHRLDNYASKFGVSIKFHAITAEPEAVRAEDLHIDPDEVLVVNSLFQFRNLIDESLDFDRVSPRDKVLNTIKKMKPSAFVHAISNGSYGSTFFMTRFPHVLHNFTAMLDVMETMIPRNNDKRLQVERAFFARSAMNMIACEGADRVEHPQNYKEWQTRSHRAGLRQLPLDPDIVLMLKEEVRNRYHKHLMINEHHWWLLQGWKGRALYALSTWAADDAGGSELT</sequence>
<dbReference type="EMBL" id="CM000882">
    <property type="protein sequence ID" value="PNT69770.1"/>
    <property type="molecule type" value="Genomic_DNA"/>
</dbReference>
<feature type="region of interest" description="VHIID" evidence="3">
    <location>
        <begin position="275"/>
        <end position="340"/>
    </location>
</feature>
<reference evidence="5" key="3">
    <citation type="submission" date="2018-08" db="UniProtKB">
        <authorList>
            <consortium name="EnsemblPlants"/>
        </authorList>
    </citation>
    <scope>IDENTIFICATION</scope>
    <source>
        <strain evidence="5">cv. Bd21</strain>
    </source>
</reference>
<dbReference type="GO" id="GO:0043565">
    <property type="term" value="F:sequence-specific DNA binding"/>
    <property type="evidence" value="ECO:0000318"/>
    <property type="project" value="GO_Central"/>
</dbReference>
<protein>
    <submittedName>
        <fullName evidence="4 5">Uncharacterized protein</fullName>
    </submittedName>
</protein>
<comment type="caution">
    <text evidence="3">Lacks conserved residue(s) required for the propagation of feature annotation.</text>
</comment>
<keyword evidence="6" id="KW-1185">Reference proteome</keyword>
<dbReference type="RefSeq" id="XP_003573186.1">
    <property type="nucleotide sequence ID" value="XM_003573138.2"/>
</dbReference>
<evidence type="ECO:0000256" key="2">
    <source>
        <dbReference type="ARBA" id="ARBA00023163"/>
    </source>
</evidence>
<keyword evidence="2" id="KW-0804">Transcription</keyword>
<dbReference type="PROSITE" id="PS50985">
    <property type="entry name" value="GRAS"/>
    <property type="match status" value="1"/>
</dbReference>
<evidence type="ECO:0000313" key="4">
    <source>
        <dbReference type="EMBL" id="PNT69770.1"/>
    </source>
</evidence>
<feature type="region of interest" description="SAW" evidence="3">
    <location>
        <begin position="496"/>
        <end position="571"/>
    </location>
</feature>
<evidence type="ECO:0000256" key="1">
    <source>
        <dbReference type="ARBA" id="ARBA00023015"/>
    </source>
</evidence>
<gene>
    <name evidence="5" type="primary">LOC100827494</name>
    <name evidence="4" type="ORF">BRADI_3g61024v3</name>
</gene>
<dbReference type="OrthoDB" id="47276at2759"/>
<keyword evidence="1" id="KW-0805">Transcription regulation</keyword>
<dbReference type="InterPro" id="IPR005202">
    <property type="entry name" value="TF_GRAS"/>
</dbReference>
<dbReference type="GO" id="GO:0005634">
    <property type="term" value="C:nucleus"/>
    <property type="evidence" value="ECO:0000318"/>
    <property type="project" value="GO_Central"/>
</dbReference>
<accession>A0A2K2D662</accession>
<proteinExistence type="inferred from homology"/>
<dbReference type="GeneID" id="100827494"/>
<dbReference type="EnsemblPlants" id="PNT69770">
    <property type="protein sequence ID" value="PNT69770"/>
    <property type="gene ID" value="BRADI_3g61024v3"/>
</dbReference>
<name>A0A2K2D662_BRADI</name>
<dbReference type="KEGG" id="bdi:100827494"/>
<dbReference type="PANTHER" id="PTHR31636">
    <property type="entry name" value="OSJNBA0084A10.13 PROTEIN-RELATED"/>
    <property type="match status" value="1"/>
</dbReference>
<dbReference type="STRING" id="15368.A0A2K2D662"/>
<reference evidence="4" key="2">
    <citation type="submission" date="2017-06" db="EMBL/GenBank/DDBJ databases">
        <title>WGS assembly of Brachypodium distachyon.</title>
        <authorList>
            <consortium name="The International Brachypodium Initiative"/>
            <person name="Lucas S."/>
            <person name="Harmon-Smith M."/>
            <person name="Lail K."/>
            <person name="Tice H."/>
            <person name="Grimwood J."/>
            <person name="Bruce D."/>
            <person name="Barry K."/>
            <person name="Shu S."/>
            <person name="Lindquist E."/>
            <person name="Wang M."/>
            <person name="Pitluck S."/>
            <person name="Vogel J.P."/>
            <person name="Garvin D.F."/>
            <person name="Mockler T.C."/>
            <person name="Schmutz J."/>
            <person name="Rokhsar D."/>
            <person name="Bevan M.W."/>
        </authorList>
    </citation>
    <scope>NUCLEOTIDE SEQUENCE</scope>
    <source>
        <strain evidence="4">Bd21</strain>
    </source>
</reference>
<evidence type="ECO:0000313" key="6">
    <source>
        <dbReference type="Proteomes" id="UP000008810"/>
    </source>
</evidence>
<reference evidence="4 5" key="1">
    <citation type="journal article" date="2010" name="Nature">
        <title>Genome sequencing and analysis of the model grass Brachypodium distachyon.</title>
        <authorList>
            <consortium name="International Brachypodium Initiative"/>
        </authorList>
    </citation>
    <scope>NUCLEOTIDE SEQUENCE [LARGE SCALE GENOMIC DNA]</scope>
    <source>
        <strain evidence="4">Bd21</strain>
        <strain evidence="5">cv. Bd21</strain>
    </source>
</reference>
<organism evidence="4">
    <name type="scientific">Brachypodium distachyon</name>
    <name type="common">Purple false brome</name>
    <name type="synonym">Trachynia distachya</name>
    <dbReference type="NCBI Taxonomy" id="15368"/>
    <lineage>
        <taxon>Eukaryota</taxon>
        <taxon>Viridiplantae</taxon>
        <taxon>Streptophyta</taxon>
        <taxon>Embryophyta</taxon>
        <taxon>Tracheophyta</taxon>
        <taxon>Spermatophyta</taxon>
        <taxon>Magnoliopsida</taxon>
        <taxon>Liliopsida</taxon>
        <taxon>Poales</taxon>
        <taxon>Poaceae</taxon>
        <taxon>BOP clade</taxon>
        <taxon>Pooideae</taxon>
        <taxon>Stipodae</taxon>
        <taxon>Brachypodieae</taxon>
        <taxon>Brachypodium</taxon>
    </lineage>
</organism>
<comment type="similarity">
    <text evidence="3">Belongs to the GRAS family.</text>
</comment>
<feature type="region of interest" description="Leucine repeat I (LRI)" evidence="3">
    <location>
        <begin position="196"/>
        <end position="256"/>
    </location>
</feature>
<evidence type="ECO:0000256" key="3">
    <source>
        <dbReference type="PROSITE-ProRule" id="PRU01191"/>
    </source>
</evidence>
<evidence type="ECO:0000313" key="5">
    <source>
        <dbReference type="EnsemblPlants" id="PNT69770"/>
    </source>
</evidence>
<dbReference type="Gramene" id="PNT69770">
    <property type="protein sequence ID" value="PNT69770"/>
    <property type="gene ID" value="BRADI_3g61024v3"/>
</dbReference>
<dbReference type="GO" id="GO:0006355">
    <property type="term" value="P:regulation of DNA-templated transcription"/>
    <property type="evidence" value="ECO:0000318"/>
    <property type="project" value="GO_Central"/>
</dbReference>
<feature type="region of interest" description="Leucine repeat II (LRII)" evidence="3">
    <location>
        <begin position="356"/>
        <end position="388"/>
    </location>
</feature>
<dbReference type="AlphaFoldDB" id="A0A2K2D662"/>
<dbReference type="Proteomes" id="UP000008810">
    <property type="component" value="Chromosome 3"/>
</dbReference>
<dbReference type="Pfam" id="PF03514">
    <property type="entry name" value="GRAS"/>
    <property type="match status" value="1"/>
</dbReference>
<dbReference type="GO" id="GO:0003700">
    <property type="term" value="F:DNA-binding transcription factor activity"/>
    <property type="evidence" value="ECO:0000318"/>
    <property type="project" value="GO_Central"/>
</dbReference>